<evidence type="ECO:0000313" key="5">
    <source>
        <dbReference type="RefSeq" id="XP_010485040.2"/>
    </source>
</evidence>
<feature type="domain" description="DC1" evidence="2">
    <location>
        <begin position="247"/>
        <end position="296"/>
    </location>
</feature>
<feature type="domain" description="DC1" evidence="2">
    <location>
        <begin position="62"/>
        <end position="105"/>
    </location>
</feature>
<organism evidence="4 5">
    <name type="scientific">Camelina sativa</name>
    <name type="common">False flax</name>
    <name type="synonym">Myagrum sativum</name>
    <dbReference type="NCBI Taxonomy" id="90675"/>
    <lineage>
        <taxon>Eukaryota</taxon>
        <taxon>Viridiplantae</taxon>
        <taxon>Streptophyta</taxon>
        <taxon>Embryophyta</taxon>
        <taxon>Tracheophyta</taxon>
        <taxon>Spermatophyta</taxon>
        <taxon>Magnoliopsida</taxon>
        <taxon>eudicotyledons</taxon>
        <taxon>Gunneridae</taxon>
        <taxon>Pentapetalae</taxon>
        <taxon>rosids</taxon>
        <taxon>malvids</taxon>
        <taxon>Brassicales</taxon>
        <taxon>Brassicaceae</taxon>
        <taxon>Camelineae</taxon>
        <taxon>Camelina</taxon>
    </lineage>
</organism>
<dbReference type="InterPro" id="IPR046349">
    <property type="entry name" value="C1-like_sf"/>
</dbReference>
<proteinExistence type="predicted"/>
<dbReference type="RefSeq" id="XP_010485040.2">
    <property type="nucleotide sequence ID" value="XM_010486738.2"/>
</dbReference>
<dbReference type="PANTHER" id="PTHR32410">
    <property type="entry name" value="CYSTEINE/HISTIDINE-RICH C1 DOMAIN FAMILY PROTEIN"/>
    <property type="match status" value="1"/>
</dbReference>
<evidence type="ECO:0000313" key="4">
    <source>
        <dbReference type="Proteomes" id="UP000694864"/>
    </source>
</evidence>
<feature type="domain" description="DC1" evidence="2">
    <location>
        <begin position="114"/>
        <end position="162"/>
    </location>
</feature>
<dbReference type="Pfam" id="PF22926">
    <property type="entry name" value="C1-like_CT"/>
    <property type="match status" value="1"/>
</dbReference>
<evidence type="ECO:0000259" key="2">
    <source>
        <dbReference type="Pfam" id="PF03107"/>
    </source>
</evidence>
<keyword evidence="4" id="KW-1185">Reference proteome</keyword>
<dbReference type="InterPro" id="IPR054483">
    <property type="entry name" value="DC1-like_CT"/>
</dbReference>
<dbReference type="Pfam" id="PF03107">
    <property type="entry name" value="C1_2"/>
    <property type="match status" value="4"/>
</dbReference>
<evidence type="ECO:0000259" key="3">
    <source>
        <dbReference type="Pfam" id="PF22926"/>
    </source>
</evidence>
<keyword evidence="1" id="KW-0677">Repeat</keyword>
<reference evidence="4" key="1">
    <citation type="journal article" date="2014" name="Nat. Commun.">
        <title>The emerging biofuel crop Camelina sativa retains a highly undifferentiated hexaploid genome structure.</title>
        <authorList>
            <person name="Kagale S."/>
            <person name="Koh C."/>
            <person name="Nixon J."/>
            <person name="Bollina V."/>
            <person name="Clarke W.E."/>
            <person name="Tuteja R."/>
            <person name="Spillane C."/>
            <person name="Robinson S.J."/>
            <person name="Links M.G."/>
            <person name="Clarke C."/>
            <person name="Higgins E.E."/>
            <person name="Huebert T."/>
            <person name="Sharpe A.G."/>
            <person name="Parkin I.A."/>
        </authorList>
    </citation>
    <scope>NUCLEOTIDE SEQUENCE [LARGE SCALE GENOMIC DNA]</scope>
    <source>
        <strain evidence="4">cv. DH55</strain>
    </source>
</reference>
<dbReference type="SUPFAM" id="SSF57889">
    <property type="entry name" value="Cysteine-rich domain"/>
    <property type="match status" value="2"/>
</dbReference>
<accession>A0ABM0XF53</accession>
<feature type="domain" description="DC1" evidence="2">
    <location>
        <begin position="5"/>
        <end position="49"/>
    </location>
</feature>
<dbReference type="GeneID" id="104763358"/>
<dbReference type="InterPro" id="IPR053192">
    <property type="entry name" value="Vacuole_Formation_Reg"/>
</dbReference>
<name>A0ABM0XF53_CAMSA</name>
<protein>
    <submittedName>
        <fullName evidence="5">Uncharacterized protein LOC104763358</fullName>
    </submittedName>
</protein>
<dbReference type="Proteomes" id="UP000694864">
    <property type="component" value="Chromosome 18"/>
</dbReference>
<feature type="domain" description="DC1-like C-terminal" evidence="3">
    <location>
        <begin position="313"/>
        <end position="356"/>
    </location>
</feature>
<dbReference type="PANTHER" id="PTHR32410:SF176">
    <property type="entry name" value="CHP-RICH ZINC FINGER PROTEIN-LIKE-RELATED"/>
    <property type="match status" value="1"/>
</dbReference>
<sequence>MHRAPRHPLKKISLGESYFIFGKCHFCRDTLGQQYYYCSICNFSVDLKCWIDKPQLTIYQPKSHEHTFTLMARRDSFTCNACGMVGDRNPYVCLECNFMLHKDCIYLPRVININRHKHRISRTYHLGPGFGDCGVCREEINWTFGAFFCKSCPDYAVHSICATRKDVWDGEEHEDDPEEEEEEDPYKVINEREIIHFSHKHNLRLDDDYAADYEACGKYSEFVLSCIVCDFNLGMDCGILPRKVKHRCDDHFLSLHHGAGRSKGQLWCDSCEGKLDPSVWFYGCDDCGTNLHIDCVLGDLYYLKPGNKYAKSELVANNGMTRPFCIVCENRCMSSSFLKATDESNSTIVYACSMLCAYGHRGRDWYYEVKVEYG</sequence>
<dbReference type="InterPro" id="IPR004146">
    <property type="entry name" value="DC1"/>
</dbReference>
<reference evidence="5" key="2">
    <citation type="submission" date="2025-08" db="UniProtKB">
        <authorList>
            <consortium name="RefSeq"/>
        </authorList>
    </citation>
    <scope>IDENTIFICATION</scope>
    <source>
        <tissue evidence="5">Leaf</tissue>
    </source>
</reference>
<evidence type="ECO:0000256" key="1">
    <source>
        <dbReference type="ARBA" id="ARBA00022737"/>
    </source>
</evidence>
<gene>
    <name evidence="5" type="primary">LOC104763358</name>
</gene>